<feature type="transmembrane region" description="Helical" evidence="1">
    <location>
        <begin position="359"/>
        <end position="375"/>
    </location>
</feature>
<evidence type="ECO:0000313" key="2">
    <source>
        <dbReference type="EMBL" id="CZR69584.1"/>
    </source>
</evidence>
<evidence type="ECO:0000313" key="3">
    <source>
        <dbReference type="Proteomes" id="UP000184330"/>
    </source>
</evidence>
<evidence type="ECO:0000256" key="1">
    <source>
        <dbReference type="SAM" id="Phobius"/>
    </source>
</evidence>
<dbReference type="AlphaFoldDB" id="A0A1L7XX12"/>
<keyword evidence="1" id="KW-0812">Transmembrane</keyword>
<reference evidence="2 3" key="1">
    <citation type="submission" date="2016-03" db="EMBL/GenBank/DDBJ databases">
        <authorList>
            <person name="Ploux O."/>
        </authorList>
    </citation>
    <scope>NUCLEOTIDE SEQUENCE [LARGE SCALE GENOMIC DNA]</scope>
    <source>
        <strain evidence="2 3">UAMH 11012</strain>
    </source>
</reference>
<feature type="transmembrane region" description="Helical" evidence="1">
    <location>
        <begin position="29"/>
        <end position="46"/>
    </location>
</feature>
<keyword evidence="1" id="KW-1133">Transmembrane helix</keyword>
<dbReference type="OrthoDB" id="3767038at2759"/>
<keyword evidence="3" id="KW-1185">Reference proteome</keyword>
<dbReference type="Proteomes" id="UP000184330">
    <property type="component" value="Unassembled WGS sequence"/>
</dbReference>
<organism evidence="2 3">
    <name type="scientific">Phialocephala subalpina</name>
    <dbReference type="NCBI Taxonomy" id="576137"/>
    <lineage>
        <taxon>Eukaryota</taxon>
        <taxon>Fungi</taxon>
        <taxon>Dikarya</taxon>
        <taxon>Ascomycota</taxon>
        <taxon>Pezizomycotina</taxon>
        <taxon>Leotiomycetes</taxon>
        <taxon>Helotiales</taxon>
        <taxon>Mollisiaceae</taxon>
        <taxon>Phialocephala</taxon>
        <taxon>Phialocephala fortinii species complex</taxon>
    </lineage>
</organism>
<dbReference type="EMBL" id="FJOG01000074">
    <property type="protein sequence ID" value="CZR69584.1"/>
    <property type="molecule type" value="Genomic_DNA"/>
</dbReference>
<protein>
    <submittedName>
        <fullName evidence="2">Uncharacterized protein</fullName>
    </submittedName>
</protein>
<accession>A0A1L7XX12</accession>
<gene>
    <name evidence="2" type="ORF">PAC_19484</name>
</gene>
<proteinExistence type="predicted"/>
<keyword evidence="1" id="KW-0472">Membrane</keyword>
<dbReference type="STRING" id="576137.A0A1L7XX12"/>
<name>A0A1L7XX12_9HELO</name>
<sequence>MSKACLVLGVVLCTILVQSIFYREIKTILNILSISIVALAIAIVALSRARSIQNATDNLLSIIHEARLWVEKSAALLRKIEEYLVAVSEAWQQLHIYTLALSDAIKTFVPEALTQVHIVVMQITADLEDTILATTAFVVVAYQAFIQWLKSKAKRSDDPPNDAPPEQLPKRILFIVSIHSGRSYDAIKTAVGERDDEPAFIDWESNKIDSLEKPSSFVRHFAVCLVPLDIWNDPTKTLLQKFQNGTYWELIGPELIPVKGNGVGWKAQKIQNIDGVLEVGLTTYDDETISQQFYQPLRAAWSTYDTTWWNCFDFAARLGCMILPDNEAKSRLRKFLQDICIDRVYHLEMALKEISGERFAITWFGGFLGGAIVAVAPVTAPAFLCSIAAGLGSMILSTWQSSRIKASNFPKWEERSKLLEEKFPRLGGLTAGLEE</sequence>